<comment type="caution">
    <text evidence="2">The sequence shown here is derived from an EMBL/GenBank/DDBJ whole genome shotgun (WGS) entry which is preliminary data.</text>
</comment>
<name>A0AAV2QC56_MEGNR</name>
<keyword evidence="3" id="KW-1185">Reference proteome</keyword>
<sequence>MVQFAGKYVHDKDENFEAFLEKMDFTSDKRKAALDSKPEHVVTVDGDAWTLSSKYSTRTSVSAFKLNQATEVEGGSEGKSKVIFKLDGNTLHQEGLESNSTLIVDRLFDENGMKMVLKHKPSNTTATRYFKRV</sequence>
<proteinExistence type="inferred from homology"/>
<evidence type="ECO:0000313" key="2">
    <source>
        <dbReference type="EMBL" id="CAL4075685.1"/>
    </source>
</evidence>
<organism evidence="2 3">
    <name type="scientific">Meganyctiphanes norvegica</name>
    <name type="common">Northern krill</name>
    <name type="synonym">Thysanopoda norvegica</name>
    <dbReference type="NCBI Taxonomy" id="48144"/>
    <lineage>
        <taxon>Eukaryota</taxon>
        <taxon>Metazoa</taxon>
        <taxon>Ecdysozoa</taxon>
        <taxon>Arthropoda</taxon>
        <taxon>Crustacea</taxon>
        <taxon>Multicrustacea</taxon>
        <taxon>Malacostraca</taxon>
        <taxon>Eumalacostraca</taxon>
        <taxon>Eucarida</taxon>
        <taxon>Euphausiacea</taxon>
        <taxon>Euphausiidae</taxon>
        <taxon>Meganyctiphanes</taxon>
    </lineage>
</organism>
<accession>A0AAV2QC56</accession>
<gene>
    <name evidence="2" type="ORF">MNOR_LOCUS9850</name>
</gene>
<dbReference type="EMBL" id="CAXKWB010004843">
    <property type="protein sequence ID" value="CAL4075685.1"/>
    <property type="molecule type" value="Genomic_DNA"/>
</dbReference>
<reference evidence="2 3" key="1">
    <citation type="submission" date="2024-05" db="EMBL/GenBank/DDBJ databases">
        <authorList>
            <person name="Wallberg A."/>
        </authorList>
    </citation>
    <scope>NUCLEOTIDE SEQUENCE [LARGE SCALE GENOMIC DNA]</scope>
</reference>
<dbReference type="AlphaFoldDB" id="A0AAV2QC56"/>
<protein>
    <submittedName>
        <fullName evidence="2">Uncharacterized protein</fullName>
    </submittedName>
</protein>
<dbReference type="Gene3D" id="2.40.128.20">
    <property type="match status" value="1"/>
</dbReference>
<dbReference type="SUPFAM" id="SSF50814">
    <property type="entry name" value="Lipocalins"/>
    <property type="match status" value="1"/>
</dbReference>
<dbReference type="Proteomes" id="UP001497623">
    <property type="component" value="Unassembled WGS sequence"/>
</dbReference>
<dbReference type="GO" id="GO:0008289">
    <property type="term" value="F:lipid binding"/>
    <property type="evidence" value="ECO:0007669"/>
    <property type="project" value="InterPro"/>
</dbReference>
<dbReference type="InterPro" id="IPR031259">
    <property type="entry name" value="ILBP"/>
</dbReference>
<dbReference type="InterPro" id="IPR012674">
    <property type="entry name" value="Calycin"/>
</dbReference>
<dbReference type="PANTHER" id="PTHR11955">
    <property type="entry name" value="FATTY ACID BINDING PROTEIN"/>
    <property type="match status" value="1"/>
</dbReference>
<evidence type="ECO:0000256" key="1">
    <source>
        <dbReference type="ARBA" id="ARBA00008390"/>
    </source>
</evidence>
<evidence type="ECO:0000313" key="3">
    <source>
        <dbReference type="Proteomes" id="UP001497623"/>
    </source>
</evidence>
<comment type="similarity">
    <text evidence="1">Belongs to the calycin superfamily. Fatty-acid binding protein (FABP) family.</text>
</comment>
<dbReference type="CDD" id="cd00742">
    <property type="entry name" value="FABP"/>
    <property type="match status" value="1"/>
</dbReference>